<dbReference type="RefSeq" id="WP_237261573.1">
    <property type="nucleotide sequence ID" value="NZ_AP024202.1"/>
</dbReference>
<dbReference type="Gene3D" id="3.40.190.10">
    <property type="entry name" value="Periplasmic binding protein-like II"/>
    <property type="match status" value="2"/>
</dbReference>
<dbReference type="PANTHER" id="PTHR35841:SF1">
    <property type="entry name" value="PHOSPHONATES-BINDING PERIPLASMIC PROTEIN"/>
    <property type="match status" value="1"/>
</dbReference>
<dbReference type="EMBL" id="AP024202">
    <property type="protein sequence ID" value="BCN94099.1"/>
    <property type="molecule type" value="Genomic_DNA"/>
</dbReference>
<evidence type="ECO:0008006" key="3">
    <source>
        <dbReference type="Google" id="ProtNLM"/>
    </source>
</evidence>
<protein>
    <recommendedName>
        <fullName evidence="3">Phosphonate ABC transporter substrate-binding protein</fullName>
    </recommendedName>
</protein>
<dbReference type="PROSITE" id="PS51257">
    <property type="entry name" value="PROKAR_LIPOPROTEIN"/>
    <property type="match status" value="1"/>
</dbReference>
<gene>
    <name evidence="1" type="ORF">THMIRHAM_18840</name>
</gene>
<name>A0ABN6D2B9_9GAMM</name>
<proteinExistence type="predicted"/>
<dbReference type="Proteomes" id="UP001054820">
    <property type="component" value="Chromosome"/>
</dbReference>
<dbReference type="CDD" id="cd01071">
    <property type="entry name" value="PBP2_PhnD_like"/>
    <property type="match status" value="1"/>
</dbReference>
<keyword evidence="2" id="KW-1185">Reference proteome</keyword>
<dbReference type="SUPFAM" id="SSF53850">
    <property type="entry name" value="Periplasmic binding protein-like II"/>
    <property type="match status" value="1"/>
</dbReference>
<organism evidence="1 2">
    <name type="scientific">Thiomicrorhabdus immobilis</name>
    <dbReference type="NCBI Taxonomy" id="2791037"/>
    <lineage>
        <taxon>Bacteria</taxon>
        <taxon>Pseudomonadati</taxon>
        <taxon>Pseudomonadota</taxon>
        <taxon>Gammaproteobacteria</taxon>
        <taxon>Thiotrichales</taxon>
        <taxon>Piscirickettsiaceae</taxon>
        <taxon>Thiomicrorhabdus</taxon>
    </lineage>
</organism>
<evidence type="ECO:0000313" key="2">
    <source>
        <dbReference type="Proteomes" id="UP001054820"/>
    </source>
</evidence>
<evidence type="ECO:0000313" key="1">
    <source>
        <dbReference type="EMBL" id="BCN94099.1"/>
    </source>
</evidence>
<sequence length="313" mass="35265">MKFFYAFLILILSLVGVTGCSQQDQDPPKPILAAKAASEKHQYQFAVHPLHNPSRLFDVFNPLLEYLNQNIPEAEFTLEASRDYAVFDQKLIDQTVDFALPNPFQTLIAIEHNYRVIAKMGDDFNFKGIILVPKDSPIKTPKDLKGYSVSYPAPTALAGTILPQYYLQTHGLDINKDIKNVYVGSQESSIMSVYLGTTMAGATWPPPWEALSKERPELKEKLKVIWQTQSLPNNSVVAGKNVPVEISDKVQILLANLHTTAEGQKILNKMYLSKYEKADNSTYAPVKQFINQFQKTVRPLELHAHTENKTAKE</sequence>
<dbReference type="Pfam" id="PF12974">
    <property type="entry name" value="Phosphonate-bd"/>
    <property type="match status" value="1"/>
</dbReference>
<accession>A0ABN6D2B9</accession>
<dbReference type="PANTHER" id="PTHR35841">
    <property type="entry name" value="PHOSPHONATES-BINDING PERIPLASMIC PROTEIN"/>
    <property type="match status" value="1"/>
</dbReference>
<reference evidence="1" key="1">
    <citation type="journal article" date="2022" name="Arch. Microbiol.">
        <title>Thiomicrorhabdus immobilis sp. nov., a mesophilic sulfur-oxidizing bacterium isolated from sediment of a brackish lake in northern Japan.</title>
        <authorList>
            <person name="Kojima H."/>
            <person name="Mochizuki J."/>
            <person name="Kanda M."/>
            <person name="Watanabe T."/>
            <person name="Fukui M."/>
        </authorList>
    </citation>
    <scope>NUCLEOTIDE SEQUENCE</scope>
    <source>
        <strain evidence="1">Am19</strain>
    </source>
</reference>